<evidence type="ECO:0000313" key="2">
    <source>
        <dbReference type="EMBL" id="QNP56217.1"/>
    </source>
</evidence>
<keyword evidence="3" id="KW-1185">Reference proteome</keyword>
<protein>
    <submittedName>
        <fullName evidence="2">Type IV toxin-antitoxin system AbiEi family antitoxin domain-containing protein</fullName>
    </submittedName>
</protein>
<reference evidence="2 3" key="1">
    <citation type="submission" date="2020-08" db="EMBL/GenBank/DDBJ databases">
        <title>Genome sequence of Tessaracoccus defluvii JCM 17540T.</title>
        <authorList>
            <person name="Hyun D.-W."/>
            <person name="Bae J.-W."/>
        </authorList>
    </citation>
    <scope>NUCLEOTIDE SEQUENCE [LARGE SCALE GENOMIC DNA]</scope>
    <source>
        <strain evidence="2 3">JCM 17540</strain>
    </source>
</reference>
<dbReference type="EMBL" id="CP060789">
    <property type="protein sequence ID" value="QNP56217.1"/>
    <property type="molecule type" value="Genomic_DNA"/>
</dbReference>
<dbReference type="AlphaFoldDB" id="A0A7H0H6Q1"/>
<evidence type="ECO:0000313" key="3">
    <source>
        <dbReference type="Proteomes" id="UP000516117"/>
    </source>
</evidence>
<name>A0A7H0H6Q1_9ACTN</name>
<sequence length="318" mass="35199">MIPTDLSEIARAQHWVVSRPQVLAAGCSQTMLSRLLRNGDWTRLGQGVYATRPPDFQSVCWGGILLADGPAAIGGLAAAHLRGVGEEPTRILVWGERSRTQGPWMFRRGHRPASGALPMVGPEDAVLEACAEVSPRRVLEFLTAALVKGVTTPQRLRDRAVDLSCLKHRKLILNLLPDLADGIQSTLESHFLHQVVRPHHLPEGLRQISLSKGTRSDVVLEEYGVVVELDGRRGHEGDARWRDAQRDNRHLLRGYVTLRFGWHDVVLSPCSVASILAEVLRQRGWKGVRGEGIGRRCSARCTAWRLAGVQRESERTAS</sequence>
<evidence type="ECO:0000259" key="1">
    <source>
        <dbReference type="Pfam" id="PF13338"/>
    </source>
</evidence>
<organism evidence="2 3">
    <name type="scientific">Tessaracoccus defluvii</name>
    <dbReference type="NCBI Taxonomy" id="1285901"/>
    <lineage>
        <taxon>Bacteria</taxon>
        <taxon>Bacillati</taxon>
        <taxon>Actinomycetota</taxon>
        <taxon>Actinomycetes</taxon>
        <taxon>Propionibacteriales</taxon>
        <taxon>Propionibacteriaceae</taxon>
        <taxon>Tessaracoccus</taxon>
    </lineage>
</organism>
<dbReference type="Pfam" id="PF13338">
    <property type="entry name" value="AbiEi_4"/>
    <property type="match status" value="1"/>
</dbReference>
<dbReference type="InterPro" id="IPR025159">
    <property type="entry name" value="AbiEi_N"/>
</dbReference>
<gene>
    <name evidence="2" type="ORF">H9L22_01595</name>
</gene>
<accession>A0A7H0H6Q1</accession>
<dbReference type="Proteomes" id="UP000516117">
    <property type="component" value="Chromosome"/>
</dbReference>
<dbReference type="RefSeq" id="WP_187721330.1">
    <property type="nucleotide sequence ID" value="NZ_CP060789.1"/>
</dbReference>
<proteinExistence type="predicted"/>
<dbReference type="KEGG" id="tdf:H9L22_01595"/>
<feature type="domain" description="AbiEi antitoxin N-terminal" evidence="1">
    <location>
        <begin position="6"/>
        <end position="50"/>
    </location>
</feature>